<protein>
    <recommendedName>
        <fullName evidence="3">Glycoside hydrolase family 57 N-terminal domain-containing protein</fullName>
    </recommendedName>
</protein>
<feature type="domain" description="Glycoside hydrolase family 57 N-terminal" evidence="3">
    <location>
        <begin position="54"/>
        <end position="246"/>
    </location>
</feature>
<name>A0A0G0Z222_9BACT</name>
<evidence type="ECO:0000313" key="4">
    <source>
        <dbReference type="EMBL" id="KKS42812.1"/>
    </source>
</evidence>
<dbReference type="InterPro" id="IPR004300">
    <property type="entry name" value="Glyco_hydro_57_N"/>
</dbReference>
<dbReference type="PANTHER" id="PTHR36306:SF3">
    <property type="entry name" value="GLYCOSIDE HYDROLASE FAMILY 57"/>
    <property type="match status" value="1"/>
</dbReference>
<dbReference type="Gene3D" id="3.20.110.20">
    <property type="match status" value="1"/>
</dbReference>
<comment type="caution">
    <text evidence="4">The sequence shown here is derived from an EMBL/GenBank/DDBJ whole genome shotgun (WGS) entry which is preliminary data.</text>
</comment>
<dbReference type="InterPro" id="IPR052046">
    <property type="entry name" value="GH57_Enzymes"/>
</dbReference>
<organism evidence="4 5">
    <name type="scientific">Candidatus Collierbacteria bacterium GW2011_GWA2_42_17</name>
    <dbReference type="NCBI Taxonomy" id="1618378"/>
    <lineage>
        <taxon>Bacteria</taxon>
        <taxon>Candidatus Collieribacteriota</taxon>
    </lineage>
</organism>
<dbReference type="PANTHER" id="PTHR36306">
    <property type="entry name" value="ALPHA-AMYLASE-RELATED-RELATED"/>
    <property type="match status" value="1"/>
</dbReference>
<reference evidence="4 5" key="1">
    <citation type="journal article" date="2015" name="Nature">
        <title>rRNA introns, odd ribosomes, and small enigmatic genomes across a large radiation of phyla.</title>
        <authorList>
            <person name="Brown C.T."/>
            <person name="Hug L.A."/>
            <person name="Thomas B.C."/>
            <person name="Sharon I."/>
            <person name="Castelle C.J."/>
            <person name="Singh A."/>
            <person name="Wilkins M.J."/>
            <person name="Williams K.H."/>
            <person name="Banfield J.F."/>
        </authorList>
    </citation>
    <scope>NUCLEOTIDE SEQUENCE [LARGE SCALE GENOMIC DNA]</scope>
</reference>
<dbReference type="AlphaFoldDB" id="A0A0G0Z222"/>
<dbReference type="Proteomes" id="UP000033854">
    <property type="component" value="Unassembled WGS sequence"/>
</dbReference>
<sequence>MGREIVVGLHFYQPPREATHPTLSTISTDPQDKNWTAIIEKQCYEPLAHGGILNKVSFDIYQSLLLQLEKINPETAAIYQKTMKENGIGEAFIHPILPDLSLSDKSIVISAGVGRFKDITGVNPKIFWPPETAIDTETLNVLIDNGYEGFVCAPEQIIQANGSASDNQPTIINLEQGRQIIAYPFDRTISRKLAFDEKQNADFFAHSFVKPRNENTPQNQVIIAWTDAETFGHHFQNGDKFLHYLLDSSLPSIGLYPVSINNLQLDISKLPKGMIRERSAWSCPHGNLIRWNGSCDCGWGQDTSWKEPFISAMNYLNNEVSSVLQAEIGRGYESIVSANFYELYAHPEKVNTPEKALIAAKISSLIAKTSCATFFSSPEVSGKINLLYAYQSLLYLKDAGLIATSSNTEKILFEKLAAIQYPNGEKTALTTLKKMLAR</sequence>
<evidence type="ECO:0000256" key="2">
    <source>
        <dbReference type="ARBA" id="ARBA00023277"/>
    </source>
</evidence>
<evidence type="ECO:0000259" key="3">
    <source>
        <dbReference type="Pfam" id="PF03065"/>
    </source>
</evidence>
<dbReference type="GO" id="GO:0003824">
    <property type="term" value="F:catalytic activity"/>
    <property type="evidence" value="ECO:0007669"/>
    <property type="project" value="InterPro"/>
</dbReference>
<dbReference type="GO" id="GO:0005975">
    <property type="term" value="P:carbohydrate metabolic process"/>
    <property type="evidence" value="ECO:0007669"/>
    <property type="project" value="InterPro"/>
</dbReference>
<accession>A0A0G0Z222</accession>
<dbReference type="EMBL" id="LCDA01000005">
    <property type="protein sequence ID" value="KKS42812.1"/>
    <property type="molecule type" value="Genomic_DNA"/>
</dbReference>
<dbReference type="Pfam" id="PF03065">
    <property type="entry name" value="Glyco_hydro_57"/>
    <property type="match status" value="1"/>
</dbReference>
<gene>
    <name evidence="4" type="ORF">UV06_C0005G0006</name>
</gene>
<keyword evidence="2" id="KW-0119">Carbohydrate metabolism</keyword>
<dbReference type="InterPro" id="IPR011330">
    <property type="entry name" value="Glyco_hydro/deAcase_b/a-brl"/>
</dbReference>
<evidence type="ECO:0000256" key="1">
    <source>
        <dbReference type="ARBA" id="ARBA00006821"/>
    </source>
</evidence>
<proteinExistence type="inferred from homology"/>
<dbReference type="SUPFAM" id="SSF88713">
    <property type="entry name" value="Glycoside hydrolase/deacetylase"/>
    <property type="match status" value="1"/>
</dbReference>
<evidence type="ECO:0000313" key="5">
    <source>
        <dbReference type="Proteomes" id="UP000033854"/>
    </source>
</evidence>
<comment type="similarity">
    <text evidence="1">Belongs to the glycosyl hydrolase 57 family.</text>
</comment>